<sequence>MRAETRRRVVMDPIVSDVVDRCPLDIAMWATRVRLGHGRCGGAGAAGAAVVRIAVSIAVRGVARIAAGRIRAPS</sequence>
<evidence type="ECO:0000313" key="1">
    <source>
        <dbReference type="EMBL" id="GII93302.1"/>
    </source>
</evidence>
<evidence type="ECO:0000313" key="2">
    <source>
        <dbReference type="Proteomes" id="UP000606172"/>
    </source>
</evidence>
<dbReference type="AlphaFoldDB" id="A0A919V8J5"/>
<comment type="caution">
    <text evidence="1">The sequence shown here is derived from an EMBL/GenBank/DDBJ whole genome shotgun (WGS) entry which is preliminary data.</text>
</comment>
<organism evidence="1 2">
    <name type="scientific">Sinosporangium siamense</name>
    <dbReference type="NCBI Taxonomy" id="1367973"/>
    <lineage>
        <taxon>Bacteria</taxon>
        <taxon>Bacillati</taxon>
        <taxon>Actinomycetota</taxon>
        <taxon>Actinomycetes</taxon>
        <taxon>Streptosporangiales</taxon>
        <taxon>Streptosporangiaceae</taxon>
        <taxon>Sinosporangium</taxon>
    </lineage>
</organism>
<proteinExistence type="predicted"/>
<protein>
    <submittedName>
        <fullName evidence="1">Uncharacterized protein</fullName>
    </submittedName>
</protein>
<dbReference type="EMBL" id="BOOW01000021">
    <property type="protein sequence ID" value="GII93302.1"/>
    <property type="molecule type" value="Genomic_DNA"/>
</dbReference>
<keyword evidence="2" id="KW-1185">Reference proteome</keyword>
<reference evidence="1" key="1">
    <citation type="submission" date="2021-01" db="EMBL/GenBank/DDBJ databases">
        <title>Whole genome shotgun sequence of Sinosporangium siamense NBRC 109515.</title>
        <authorList>
            <person name="Komaki H."/>
            <person name="Tamura T."/>
        </authorList>
    </citation>
    <scope>NUCLEOTIDE SEQUENCE</scope>
    <source>
        <strain evidence="1">NBRC 109515</strain>
    </source>
</reference>
<gene>
    <name evidence="1" type="ORF">Ssi02_35330</name>
</gene>
<name>A0A919V8J5_9ACTN</name>
<dbReference type="Proteomes" id="UP000606172">
    <property type="component" value="Unassembled WGS sequence"/>
</dbReference>
<accession>A0A919V8J5</accession>